<proteinExistence type="predicted"/>
<feature type="region of interest" description="Disordered" evidence="1">
    <location>
        <begin position="122"/>
        <end position="147"/>
    </location>
</feature>
<feature type="region of interest" description="Disordered" evidence="1">
    <location>
        <begin position="1"/>
        <end position="32"/>
    </location>
</feature>
<evidence type="ECO:0000256" key="1">
    <source>
        <dbReference type="SAM" id="MobiDB-lite"/>
    </source>
</evidence>
<dbReference type="OrthoDB" id="5597211at2759"/>
<dbReference type="AlphaFoldDB" id="A0A9N9FLA8"/>
<accession>A0A9N9FLA8</accession>
<feature type="compositionally biased region" description="Polar residues" evidence="1">
    <location>
        <begin position="1"/>
        <end position="12"/>
    </location>
</feature>
<name>A0A9N9FLA8_9GLOM</name>
<protein>
    <submittedName>
        <fullName evidence="2">5787_t:CDS:1</fullName>
    </submittedName>
</protein>
<organism evidence="2 3">
    <name type="scientific">Ambispora gerdemannii</name>
    <dbReference type="NCBI Taxonomy" id="144530"/>
    <lineage>
        <taxon>Eukaryota</taxon>
        <taxon>Fungi</taxon>
        <taxon>Fungi incertae sedis</taxon>
        <taxon>Mucoromycota</taxon>
        <taxon>Glomeromycotina</taxon>
        <taxon>Glomeromycetes</taxon>
        <taxon>Archaeosporales</taxon>
        <taxon>Ambisporaceae</taxon>
        <taxon>Ambispora</taxon>
    </lineage>
</organism>
<dbReference type="Proteomes" id="UP000789831">
    <property type="component" value="Unassembled WGS sequence"/>
</dbReference>
<gene>
    <name evidence="2" type="ORF">AGERDE_LOCUS6242</name>
</gene>
<evidence type="ECO:0000313" key="2">
    <source>
        <dbReference type="EMBL" id="CAG8542167.1"/>
    </source>
</evidence>
<evidence type="ECO:0000313" key="3">
    <source>
        <dbReference type="Proteomes" id="UP000789831"/>
    </source>
</evidence>
<dbReference type="EMBL" id="CAJVPL010000942">
    <property type="protein sequence ID" value="CAG8542167.1"/>
    <property type="molecule type" value="Genomic_DNA"/>
</dbReference>
<reference evidence="2" key="1">
    <citation type="submission" date="2021-06" db="EMBL/GenBank/DDBJ databases">
        <authorList>
            <person name="Kallberg Y."/>
            <person name="Tangrot J."/>
            <person name="Rosling A."/>
        </authorList>
    </citation>
    <scope>NUCLEOTIDE SEQUENCE</scope>
    <source>
        <strain evidence="2">MT106</strain>
    </source>
</reference>
<sequence length="373" mass="43703">MPQSSLDRSGQSKILLENLSLPKSSKSKRKEKMIPMKVMPVPALLTKQPYIRPIVSPETLHNKEQEVKQRSSRVPESVVSMAKKASVKELAARSFTYNENADRARFKYDLKELRMQYIRDHEEKQREKAEKRHKGRMARREQRMGRRPVVSRIDTTPSRYLTIRNDQSSERPKIKASKEEKKEKLDIEIHNIIKQYTTDPEFIRKHQEARRLRDAGTMLSLSSAHEFDMDAYRERKRARALVNYEKRETSLREKRLSQLIKLYHNTTSFVNLENLDDVVDRVFAKDAGEKPFLNANLRDLQVKLREGGGVIDGEQLQERVDKIRDVLEGTVHGGKHFGLYKLRKFIKNNSHLLTNNGNHNKPEKQKILRSNVW</sequence>
<comment type="caution">
    <text evidence="2">The sequence shown here is derived from an EMBL/GenBank/DDBJ whole genome shotgun (WGS) entry which is preliminary data.</text>
</comment>
<feature type="compositionally biased region" description="Low complexity" evidence="1">
    <location>
        <begin position="15"/>
        <end position="24"/>
    </location>
</feature>
<keyword evidence="3" id="KW-1185">Reference proteome</keyword>